<accession>A0AAD4MTM8</accession>
<keyword evidence="2" id="KW-1185">Reference proteome</keyword>
<proteinExistence type="predicted"/>
<comment type="caution">
    <text evidence="1">The sequence shown here is derived from an EMBL/GenBank/DDBJ whole genome shotgun (WGS) entry which is preliminary data.</text>
</comment>
<dbReference type="AlphaFoldDB" id="A0AAD4MTM8"/>
<protein>
    <submittedName>
        <fullName evidence="1">Uncharacterized protein</fullName>
    </submittedName>
</protein>
<organism evidence="1 2">
    <name type="scientific">Ditylenchus destructor</name>
    <dbReference type="NCBI Taxonomy" id="166010"/>
    <lineage>
        <taxon>Eukaryota</taxon>
        <taxon>Metazoa</taxon>
        <taxon>Ecdysozoa</taxon>
        <taxon>Nematoda</taxon>
        <taxon>Chromadorea</taxon>
        <taxon>Rhabditida</taxon>
        <taxon>Tylenchina</taxon>
        <taxon>Tylenchomorpha</taxon>
        <taxon>Sphaerularioidea</taxon>
        <taxon>Anguinidae</taxon>
        <taxon>Anguininae</taxon>
        <taxon>Ditylenchus</taxon>
    </lineage>
</organism>
<reference evidence="1" key="1">
    <citation type="submission" date="2022-01" db="EMBL/GenBank/DDBJ databases">
        <title>Genome Sequence Resource for Two Populations of Ditylenchus destructor, the Migratory Endoparasitic Phytonematode.</title>
        <authorList>
            <person name="Zhang H."/>
            <person name="Lin R."/>
            <person name="Xie B."/>
        </authorList>
    </citation>
    <scope>NUCLEOTIDE SEQUENCE</scope>
    <source>
        <strain evidence="1">BazhouSP</strain>
    </source>
</reference>
<evidence type="ECO:0000313" key="2">
    <source>
        <dbReference type="Proteomes" id="UP001201812"/>
    </source>
</evidence>
<dbReference type="EMBL" id="JAKKPZ010000082">
    <property type="protein sequence ID" value="KAI1703454.1"/>
    <property type="molecule type" value="Genomic_DNA"/>
</dbReference>
<dbReference type="Proteomes" id="UP001201812">
    <property type="component" value="Unassembled WGS sequence"/>
</dbReference>
<gene>
    <name evidence="1" type="ORF">DdX_14878</name>
</gene>
<name>A0AAD4MTM8_9BILA</name>
<sequence length="131" mass="14309">MYSSAAPFRPPTCLHHITLVGPLQAKPSIRRKSKRKLPLAALISQNLNNLGLSKEKLSPPSTTGSSIKFADENDSCNRLDVTALFSLYEGTPKVYAKVHYSGLLLCILGQLYAEMRGIHGMHGILCAVVFL</sequence>
<evidence type="ECO:0000313" key="1">
    <source>
        <dbReference type="EMBL" id="KAI1703454.1"/>
    </source>
</evidence>